<dbReference type="EMBL" id="CAXKWB010014571">
    <property type="protein sequence ID" value="CAL4111070.1"/>
    <property type="molecule type" value="Genomic_DNA"/>
</dbReference>
<accession>A0AAV2R1G8</accession>
<evidence type="ECO:0000313" key="2">
    <source>
        <dbReference type="Proteomes" id="UP001497623"/>
    </source>
</evidence>
<sequence>MSGNLGEMPSAEENLCQLDMTSVITSDWTELDKELTPILAELVTLGPGNDQHPAVRDLFNWLVNSQHTGEEFAYVIGELVYKVCMIMEEHFFEYVYDIGYCTSLCKTASEALAMKCPVLEDSWELAAWALVMLIDNNHNKYDHDYSVASDCLTAWIIHVIGDPDICPNPYLRLELMILLTRKIDIYGCKRTQAIESVLSACSSLNIEYISSVDMLEYHKKHAIESVLSTFTTSNVDYQSLYLQGFRHIELNGIYNIFKMLSQGVCLQNFDKKLANKLLEVQSSRCSAIIYDVGFCCAVNHKNLSQPRELYGLIALLKTIVGVLDQINKDIHKENNNMWHILAEMLMCSEVLFALILRLFKATCQTPILSHLVRHCILYTLEIVILINVSLLDEFGQNMYKAIIRNLAQLLRDLPNRLAALFTSTHLDQLKSCLTNLNLCLETVQA</sequence>
<evidence type="ECO:0000313" key="1">
    <source>
        <dbReference type="EMBL" id="CAL4111070.1"/>
    </source>
</evidence>
<dbReference type="AlphaFoldDB" id="A0AAV2R1G8"/>
<gene>
    <name evidence="1" type="ORF">MNOR_LOCUS19547</name>
</gene>
<proteinExistence type="predicted"/>
<comment type="caution">
    <text evidence="1">The sequence shown here is derived from an EMBL/GenBank/DDBJ whole genome shotgun (WGS) entry which is preliminary data.</text>
</comment>
<dbReference type="Proteomes" id="UP001497623">
    <property type="component" value="Unassembled WGS sequence"/>
</dbReference>
<keyword evidence="2" id="KW-1185">Reference proteome</keyword>
<protein>
    <submittedName>
        <fullName evidence="1">Uncharacterized protein</fullName>
    </submittedName>
</protein>
<name>A0AAV2R1G8_MEGNR</name>
<organism evidence="1 2">
    <name type="scientific">Meganyctiphanes norvegica</name>
    <name type="common">Northern krill</name>
    <name type="synonym">Thysanopoda norvegica</name>
    <dbReference type="NCBI Taxonomy" id="48144"/>
    <lineage>
        <taxon>Eukaryota</taxon>
        <taxon>Metazoa</taxon>
        <taxon>Ecdysozoa</taxon>
        <taxon>Arthropoda</taxon>
        <taxon>Crustacea</taxon>
        <taxon>Multicrustacea</taxon>
        <taxon>Malacostraca</taxon>
        <taxon>Eumalacostraca</taxon>
        <taxon>Eucarida</taxon>
        <taxon>Euphausiacea</taxon>
        <taxon>Euphausiidae</taxon>
        <taxon>Meganyctiphanes</taxon>
    </lineage>
</organism>
<reference evidence="1 2" key="1">
    <citation type="submission" date="2024-05" db="EMBL/GenBank/DDBJ databases">
        <authorList>
            <person name="Wallberg A."/>
        </authorList>
    </citation>
    <scope>NUCLEOTIDE SEQUENCE [LARGE SCALE GENOMIC DNA]</scope>
</reference>